<feature type="transmembrane region" description="Helical" evidence="6">
    <location>
        <begin position="616"/>
        <end position="639"/>
    </location>
</feature>
<keyword evidence="3 6" id="KW-1133">Transmembrane helix</keyword>
<dbReference type="GO" id="GO:0032541">
    <property type="term" value="C:cortical endoplasmic reticulum"/>
    <property type="evidence" value="ECO:0007669"/>
    <property type="project" value="TreeGrafter"/>
</dbReference>
<feature type="transmembrane region" description="Helical" evidence="6">
    <location>
        <begin position="660"/>
        <end position="682"/>
    </location>
</feature>
<feature type="transmembrane region" description="Helical" evidence="6">
    <location>
        <begin position="355"/>
        <end position="377"/>
    </location>
</feature>
<dbReference type="AlphaFoldDB" id="A0A427YB94"/>
<keyword evidence="2 6" id="KW-0812">Transmembrane</keyword>
<proteinExistence type="predicted"/>
<dbReference type="EMBL" id="RSCE01000001">
    <property type="protein sequence ID" value="RSH88325.1"/>
    <property type="molecule type" value="Genomic_DNA"/>
</dbReference>
<dbReference type="RefSeq" id="XP_028480533.1">
    <property type="nucleotide sequence ID" value="XM_028616676.1"/>
</dbReference>
<dbReference type="Pfam" id="PF04547">
    <property type="entry name" value="Anoctamin"/>
    <property type="match status" value="1"/>
</dbReference>
<dbReference type="InterPro" id="IPR049452">
    <property type="entry name" value="Anoctamin_TM"/>
</dbReference>
<dbReference type="InterPro" id="IPR049456">
    <property type="entry name" value="Anoctamin_N_fung"/>
</dbReference>
<protein>
    <submittedName>
        <fullName evidence="9">Uncharacterized protein</fullName>
    </submittedName>
</protein>
<feature type="domain" description="Anoctamin alpha-beta plait" evidence="8">
    <location>
        <begin position="78"/>
        <end position="202"/>
    </location>
</feature>
<evidence type="ECO:0000313" key="9">
    <source>
        <dbReference type="EMBL" id="RSH88325.1"/>
    </source>
</evidence>
<sequence length="825" mass="89391">MASQPSSATQASPPSSRSAVTPTTPSSPTRPGPPFRSPTGPPTRPLPQVPSDNDVSLPDHASVGSGPVQGMGGCNPFQVDLVIPFDISAKGDRAAAQQDALQGYQRLVSALENEGGLRIASRPGRGGKGCEDVWVFVGASDAKVAELVERERIVDLAHGLHSTVEPMTSPATRLRLLYQLLTAPTIQHGLGITPAEGQWKRVKSIVALHDDARDNAWVERWTVGGDWKIGLLRGLSQDDEDMLGRDQPPALRLYFNFLTTYTMSLIPMSIIGLAVWIYLPVDSYPPAFALLLSLYACSFIATWRIRERKLAVDWGTRGTESMAIDTLRPQYVQGHNMSRVGAESHRTGLIREVKVVGSIPLIIGCGVILGCILMGIFMLEAFVGHLWHGPGKSFVPYVPTALFSIVVPQVVALFNGFSRRFVTWEDHATTQSQRKSLTAKTFAMNSIVAYLGLFLSAYVYLPFGPYVMHRIQDLLSGFQGADHSAAGHAAAAAASSSSAAASASAVAAAAASAPPQLSALRSRINVGRLKNQVFAYTVTNQVVNTFLEVGLPYILRFVNDWRAGKTTIKGAFKQDDEKPATTEGDAEKRFLDKVGRELELPAYNIFVDYAEMVTQFGYVVVWGLVWPLAPVFALINNYFELRSDALKICKHVQRPVGERVETIGTWLDTMGIIAWVGAWTSATLIQLFRPRHDIADNYIGTLAGYLATSFDAPPTFKQVLPLIAPVAFAALVASHGYFVLNYVVTAVAERVLWMGSPEQIAVDSSNYPGGDRTAADVERSLAQVHNAELVGDKEKKSYPDALAGIGFWNGPAEGAAEITRAAKTE</sequence>
<evidence type="ECO:0000259" key="7">
    <source>
        <dbReference type="Pfam" id="PF04547"/>
    </source>
</evidence>
<reference evidence="9 10" key="1">
    <citation type="submission" date="2018-11" db="EMBL/GenBank/DDBJ databases">
        <title>Genome sequence of Apiotrichum porosum DSM 27194.</title>
        <authorList>
            <person name="Aliyu H."/>
            <person name="Gorte O."/>
            <person name="Ochsenreither K."/>
        </authorList>
    </citation>
    <scope>NUCLEOTIDE SEQUENCE [LARGE SCALE GENOMIC DNA]</scope>
    <source>
        <strain evidence="9 10">DSM 27194</strain>
    </source>
</reference>
<dbReference type="InterPro" id="IPR007632">
    <property type="entry name" value="Anoctamin"/>
</dbReference>
<dbReference type="GeneID" id="39585405"/>
<dbReference type="PANTHER" id="PTHR12308">
    <property type="entry name" value="ANOCTAMIN"/>
    <property type="match status" value="1"/>
</dbReference>
<evidence type="ECO:0000256" key="5">
    <source>
        <dbReference type="SAM" id="MobiDB-lite"/>
    </source>
</evidence>
<evidence type="ECO:0000313" key="10">
    <source>
        <dbReference type="Proteomes" id="UP000279236"/>
    </source>
</evidence>
<organism evidence="9 10">
    <name type="scientific">Apiotrichum porosum</name>
    <dbReference type="NCBI Taxonomy" id="105984"/>
    <lineage>
        <taxon>Eukaryota</taxon>
        <taxon>Fungi</taxon>
        <taxon>Dikarya</taxon>
        <taxon>Basidiomycota</taxon>
        <taxon>Agaricomycotina</taxon>
        <taxon>Tremellomycetes</taxon>
        <taxon>Trichosporonales</taxon>
        <taxon>Trichosporonaceae</taxon>
        <taxon>Apiotrichum</taxon>
    </lineage>
</organism>
<keyword evidence="10" id="KW-1185">Reference proteome</keyword>
<comment type="subcellular location">
    <subcellularLocation>
        <location evidence="1">Membrane</location>
        <topology evidence="1">Multi-pass membrane protein</topology>
    </subcellularLocation>
</comment>
<keyword evidence="4 6" id="KW-0472">Membrane</keyword>
<name>A0A427YB94_9TREE</name>
<feature type="transmembrane region" description="Helical" evidence="6">
    <location>
        <begin position="253"/>
        <end position="278"/>
    </location>
</feature>
<dbReference type="GO" id="GO:0016020">
    <property type="term" value="C:membrane"/>
    <property type="evidence" value="ECO:0007669"/>
    <property type="project" value="UniProtKB-SubCell"/>
</dbReference>
<gene>
    <name evidence="9" type="ORF">EHS24_000862</name>
</gene>
<feature type="transmembrane region" description="Helical" evidence="6">
    <location>
        <begin position="722"/>
        <end position="744"/>
    </location>
</feature>
<evidence type="ECO:0000256" key="1">
    <source>
        <dbReference type="ARBA" id="ARBA00004141"/>
    </source>
</evidence>
<feature type="region of interest" description="Disordered" evidence="5">
    <location>
        <begin position="1"/>
        <end position="69"/>
    </location>
</feature>
<dbReference type="Proteomes" id="UP000279236">
    <property type="component" value="Unassembled WGS sequence"/>
</dbReference>
<feature type="transmembrane region" description="Helical" evidence="6">
    <location>
        <begin position="397"/>
        <end position="417"/>
    </location>
</feature>
<feature type="compositionally biased region" description="Pro residues" evidence="5">
    <location>
        <begin position="28"/>
        <end position="48"/>
    </location>
</feature>
<dbReference type="GO" id="GO:0005254">
    <property type="term" value="F:chloride channel activity"/>
    <property type="evidence" value="ECO:0007669"/>
    <property type="project" value="TreeGrafter"/>
</dbReference>
<comment type="caution">
    <text evidence="9">The sequence shown here is derived from an EMBL/GenBank/DDBJ whole genome shotgun (WGS) entry which is preliminary data.</text>
</comment>
<feature type="transmembrane region" description="Helical" evidence="6">
    <location>
        <begin position="442"/>
        <end position="461"/>
    </location>
</feature>
<feature type="compositionally biased region" description="Low complexity" evidence="5">
    <location>
        <begin position="1"/>
        <end position="27"/>
    </location>
</feature>
<evidence type="ECO:0000259" key="8">
    <source>
        <dbReference type="Pfam" id="PF20877"/>
    </source>
</evidence>
<evidence type="ECO:0000256" key="4">
    <source>
        <dbReference type="ARBA" id="ARBA00023136"/>
    </source>
</evidence>
<dbReference type="Pfam" id="PF20877">
    <property type="entry name" value="Anoctamin_N"/>
    <property type="match status" value="1"/>
</dbReference>
<dbReference type="STRING" id="105984.A0A427YB94"/>
<dbReference type="PANTHER" id="PTHR12308:SF73">
    <property type="entry name" value="ANOCTAMIN"/>
    <property type="match status" value="1"/>
</dbReference>
<evidence type="ECO:0000256" key="6">
    <source>
        <dbReference type="SAM" id="Phobius"/>
    </source>
</evidence>
<dbReference type="OrthoDB" id="296386at2759"/>
<evidence type="ECO:0000256" key="2">
    <source>
        <dbReference type="ARBA" id="ARBA00022692"/>
    </source>
</evidence>
<evidence type="ECO:0000256" key="3">
    <source>
        <dbReference type="ARBA" id="ARBA00022989"/>
    </source>
</evidence>
<feature type="domain" description="Anoctamin transmembrane" evidence="7">
    <location>
        <begin position="253"/>
        <end position="749"/>
    </location>
</feature>
<feature type="transmembrane region" description="Helical" evidence="6">
    <location>
        <begin position="284"/>
        <end position="303"/>
    </location>
</feature>
<accession>A0A427YB94</accession>